<dbReference type="STRING" id="1777137.AWB76_07880"/>
<dbReference type="EMBL" id="FCOI02000113">
    <property type="protein sequence ID" value="SAL00845.1"/>
    <property type="molecule type" value="Genomic_DNA"/>
</dbReference>
<gene>
    <name evidence="1" type="ORF">AWB76_07880</name>
</gene>
<organism evidence="1 2">
    <name type="scientific">Caballeronia temeraria</name>
    <dbReference type="NCBI Taxonomy" id="1777137"/>
    <lineage>
        <taxon>Bacteria</taxon>
        <taxon>Pseudomonadati</taxon>
        <taxon>Pseudomonadota</taxon>
        <taxon>Betaproteobacteria</taxon>
        <taxon>Burkholderiales</taxon>
        <taxon>Burkholderiaceae</taxon>
        <taxon>Caballeronia</taxon>
    </lineage>
</organism>
<sequence length="184" mass="20442">MSRPRDDHGFAHGRMIDELRLDLAKLDTEATNLDLMIVAAEELDVAVGAITGEVARAIHARAGNEGIIEETLGSEFGPVQIAARDAFATDVKLTHRTKRHVLALRIEQINAGIGDRLADGLRQTIVPVHLNPCRVRRRLGWAVQIAQPIDRGLGEDALHQRELQRFAGEVDRPDRCQRCARIQQ</sequence>
<protein>
    <submittedName>
        <fullName evidence="1">Uncharacterized protein</fullName>
    </submittedName>
</protein>
<evidence type="ECO:0000313" key="2">
    <source>
        <dbReference type="Proteomes" id="UP000054624"/>
    </source>
</evidence>
<name>A0A158E1S9_9BURK</name>
<dbReference type="AntiFam" id="ANF00178">
    <property type="entry name" value="Shadow ORF (opposite dhbF)"/>
</dbReference>
<keyword evidence="2" id="KW-1185">Reference proteome</keyword>
<dbReference type="AlphaFoldDB" id="A0A158E1S9"/>
<accession>A0A158E1S9</accession>
<evidence type="ECO:0000313" key="1">
    <source>
        <dbReference type="EMBL" id="SAL00845.1"/>
    </source>
</evidence>
<reference evidence="2" key="1">
    <citation type="submission" date="2016-01" db="EMBL/GenBank/DDBJ databases">
        <authorList>
            <person name="Peeters Charlotte."/>
        </authorList>
    </citation>
    <scope>NUCLEOTIDE SEQUENCE [LARGE SCALE GENOMIC DNA]</scope>
</reference>
<proteinExistence type="predicted"/>
<dbReference type="Proteomes" id="UP000054624">
    <property type="component" value="Unassembled WGS sequence"/>
</dbReference>